<evidence type="ECO:0000256" key="8">
    <source>
        <dbReference type="SAM" id="MobiDB-lite"/>
    </source>
</evidence>
<keyword evidence="6 9" id="KW-1133">Transmembrane helix</keyword>
<feature type="transmembrane region" description="Helical" evidence="9">
    <location>
        <begin position="255"/>
        <end position="285"/>
    </location>
</feature>
<feature type="transmembrane region" description="Helical" evidence="9">
    <location>
        <begin position="339"/>
        <end position="372"/>
    </location>
</feature>
<feature type="transmembrane region" description="Helical" evidence="9">
    <location>
        <begin position="74"/>
        <end position="95"/>
    </location>
</feature>
<dbReference type="GO" id="GO:0055085">
    <property type="term" value="P:transmembrane transport"/>
    <property type="evidence" value="ECO:0007669"/>
    <property type="project" value="TreeGrafter"/>
</dbReference>
<evidence type="ECO:0000313" key="11">
    <source>
        <dbReference type="Proteomes" id="UP000241085"/>
    </source>
</evidence>
<sequence length="393" mass="41395">MGIFDRRATARPATAHTAPSPAATSAPEPAPAPVPRRTVWSDGLGRFALRCLQVIVILVLASILVFAMTQLTLVLIPVMIAIILASAIHPLLAWLRRKGVPSILATWLSLLGLLAVLGAVGWLITVAVRNQWDDLVNRASDGIASLQDYVQHLPFEIDEQQIEDARTTVVDFLTSSSFGSGALAGAAAAANFVTGLVLMIVVLFFFMKDGPKIWEFLLRPFVGESYDRAKRVGTKVVDVLGDYVRGTATVAAVDAVGIGIALAIIGVPLAIPLAVIVFLTAFIPIVGATAAGILAALVALVANGPIPALIVILVVIAVNQLEGNFLQPVLMARSLKLHPLIVLVALTIGTVLAGIVGAVLAVPIAAVVWGVISVWNGHDRPAEPARQKRRETV</sequence>
<keyword evidence="5 9" id="KW-0812">Transmembrane</keyword>
<evidence type="ECO:0000256" key="4">
    <source>
        <dbReference type="ARBA" id="ARBA00022475"/>
    </source>
</evidence>
<feature type="compositionally biased region" description="Low complexity" evidence="8">
    <location>
        <begin position="10"/>
        <end position="27"/>
    </location>
</feature>
<feature type="transmembrane region" description="Helical" evidence="9">
    <location>
        <begin position="107"/>
        <end position="128"/>
    </location>
</feature>
<keyword evidence="3" id="KW-0813">Transport</keyword>
<evidence type="ECO:0000256" key="9">
    <source>
        <dbReference type="SAM" id="Phobius"/>
    </source>
</evidence>
<evidence type="ECO:0000256" key="3">
    <source>
        <dbReference type="ARBA" id="ARBA00022448"/>
    </source>
</evidence>
<name>A0A2T4UT99_9MICO</name>
<evidence type="ECO:0000256" key="1">
    <source>
        <dbReference type="ARBA" id="ARBA00004651"/>
    </source>
</evidence>
<organism evidence="10 11">
    <name type="scientific">Rathayibacter caricis DSM 15933</name>
    <dbReference type="NCBI Taxonomy" id="1328867"/>
    <lineage>
        <taxon>Bacteria</taxon>
        <taxon>Bacillati</taxon>
        <taxon>Actinomycetota</taxon>
        <taxon>Actinomycetes</taxon>
        <taxon>Micrococcales</taxon>
        <taxon>Microbacteriaceae</taxon>
        <taxon>Rathayibacter</taxon>
    </lineage>
</organism>
<feature type="transmembrane region" description="Helical" evidence="9">
    <location>
        <begin position="291"/>
        <end position="318"/>
    </location>
</feature>
<reference evidence="10 11" key="1">
    <citation type="submission" date="2018-03" db="EMBL/GenBank/DDBJ databases">
        <title>Bacteriophage NCPPB3778 and a type I-E CRISPR drive the evolution of the US Biological Select Agent, Rathayibacter toxicus.</title>
        <authorList>
            <person name="Davis E.W.II."/>
            <person name="Tabima J.F."/>
            <person name="Weisberg A.J."/>
            <person name="Dantas Lopes L."/>
            <person name="Wiseman M.S."/>
            <person name="Wiseman M.S."/>
            <person name="Pupko T."/>
            <person name="Belcher M.S."/>
            <person name="Sechler A.J."/>
            <person name="Tancos M.A."/>
            <person name="Schroeder B.K."/>
            <person name="Murray T.D."/>
            <person name="Luster D.G."/>
            <person name="Schneider W.L."/>
            <person name="Rogers E."/>
            <person name="Andreote F.D."/>
            <person name="Grunwald N.J."/>
            <person name="Putnam M.L."/>
            <person name="Chang J.H."/>
        </authorList>
    </citation>
    <scope>NUCLEOTIDE SEQUENCE [LARGE SCALE GENOMIC DNA]</scope>
    <source>
        <strain evidence="10 11">DSM 15933</strain>
    </source>
</reference>
<dbReference type="AlphaFoldDB" id="A0A2T4UT99"/>
<dbReference type="RefSeq" id="WP_107574416.1">
    <property type="nucleotide sequence ID" value="NZ_PZPL01000001.1"/>
</dbReference>
<evidence type="ECO:0000313" key="10">
    <source>
        <dbReference type="EMBL" id="PTL72768.1"/>
    </source>
</evidence>
<dbReference type="Pfam" id="PF01594">
    <property type="entry name" value="AI-2E_transport"/>
    <property type="match status" value="1"/>
</dbReference>
<comment type="caution">
    <text evidence="10">The sequence shown here is derived from an EMBL/GenBank/DDBJ whole genome shotgun (WGS) entry which is preliminary data.</text>
</comment>
<evidence type="ECO:0000256" key="6">
    <source>
        <dbReference type="ARBA" id="ARBA00022989"/>
    </source>
</evidence>
<keyword evidence="4" id="KW-1003">Cell membrane</keyword>
<dbReference type="GO" id="GO:0005886">
    <property type="term" value="C:plasma membrane"/>
    <property type="evidence" value="ECO:0007669"/>
    <property type="project" value="UniProtKB-SubCell"/>
</dbReference>
<dbReference type="EMBL" id="PZPL01000001">
    <property type="protein sequence ID" value="PTL72768.1"/>
    <property type="molecule type" value="Genomic_DNA"/>
</dbReference>
<keyword evidence="7 9" id="KW-0472">Membrane</keyword>
<comment type="subcellular location">
    <subcellularLocation>
        <location evidence="1">Cell membrane</location>
        <topology evidence="1">Multi-pass membrane protein</topology>
    </subcellularLocation>
</comment>
<dbReference type="InterPro" id="IPR002549">
    <property type="entry name" value="AI-2E-like"/>
</dbReference>
<keyword evidence="11" id="KW-1185">Reference proteome</keyword>
<evidence type="ECO:0000256" key="7">
    <source>
        <dbReference type="ARBA" id="ARBA00023136"/>
    </source>
</evidence>
<comment type="similarity">
    <text evidence="2">Belongs to the autoinducer-2 exporter (AI-2E) (TC 2.A.86) family.</text>
</comment>
<dbReference type="PANTHER" id="PTHR21716">
    <property type="entry name" value="TRANSMEMBRANE PROTEIN"/>
    <property type="match status" value="1"/>
</dbReference>
<evidence type="ECO:0000256" key="2">
    <source>
        <dbReference type="ARBA" id="ARBA00009773"/>
    </source>
</evidence>
<dbReference type="Proteomes" id="UP000241085">
    <property type="component" value="Unassembled WGS sequence"/>
</dbReference>
<feature type="region of interest" description="Disordered" evidence="8">
    <location>
        <begin position="1"/>
        <end position="34"/>
    </location>
</feature>
<feature type="transmembrane region" description="Helical" evidence="9">
    <location>
        <begin position="47"/>
        <end position="68"/>
    </location>
</feature>
<protein>
    <submittedName>
        <fullName evidence="10">AI-2E family transporter</fullName>
    </submittedName>
</protein>
<dbReference type="PANTHER" id="PTHR21716:SF53">
    <property type="entry name" value="PERMEASE PERM-RELATED"/>
    <property type="match status" value="1"/>
</dbReference>
<feature type="transmembrane region" description="Helical" evidence="9">
    <location>
        <begin position="182"/>
        <end position="206"/>
    </location>
</feature>
<evidence type="ECO:0000256" key="5">
    <source>
        <dbReference type="ARBA" id="ARBA00022692"/>
    </source>
</evidence>
<accession>A0A2T4UT99</accession>
<gene>
    <name evidence="10" type="ORF">C1I63_07850</name>
</gene>
<proteinExistence type="inferred from homology"/>